<name>A0A2N0VLK7_9BACT</name>
<dbReference type="RefSeq" id="WP_101072513.1">
    <property type="nucleotide sequence ID" value="NZ_PISP01000001.1"/>
</dbReference>
<feature type="transmembrane region" description="Helical" evidence="1">
    <location>
        <begin position="211"/>
        <end position="228"/>
    </location>
</feature>
<feature type="transmembrane region" description="Helical" evidence="1">
    <location>
        <begin position="24"/>
        <end position="42"/>
    </location>
</feature>
<feature type="transmembrane region" description="Helical" evidence="1">
    <location>
        <begin position="150"/>
        <end position="169"/>
    </location>
</feature>
<feature type="transmembrane region" description="Helical" evidence="1">
    <location>
        <begin position="73"/>
        <end position="91"/>
    </location>
</feature>
<gene>
    <name evidence="2" type="ORF">CWD77_06405</name>
</gene>
<dbReference type="AlphaFoldDB" id="A0A2N0VLK7"/>
<sequence>MTWYEKIGHQLFEPKRDQTPGELIFFKVFELFVLFYTIKYAWEWGIYTQLRNTEVVLPLGVANYIDISLMFEWNLALINAAVITLLAVIAFARMGARWFYMVVIVLLHIQYVARFSQGEIPHSMNLIGMSVFAFAIGAIWFPGKKNMPRFVIGAIVFFIGLGYTSAFFAKMIGTGINWYDGRHLWLWISEKSIDVYSTIGYYEPNFLQELALSYLPVASVILLIGWLTELIGFTMWWKKLRPFTVTLLIGMHIGITMTMNIRFDAFVMQLILIGFPWYLLFDKFVQHTPKWIERTV</sequence>
<dbReference type="EMBL" id="PISP01000001">
    <property type="protein sequence ID" value="PKD45083.1"/>
    <property type="molecule type" value="Genomic_DNA"/>
</dbReference>
<evidence type="ECO:0000256" key="1">
    <source>
        <dbReference type="SAM" id="Phobius"/>
    </source>
</evidence>
<keyword evidence="1" id="KW-0472">Membrane</keyword>
<reference evidence="2 3" key="1">
    <citation type="submission" date="2017-11" db="EMBL/GenBank/DDBJ databases">
        <title>Rhodohalobacter 15182 sp. nov., isolated from a salt lake.</title>
        <authorList>
            <person name="Han S."/>
        </authorList>
    </citation>
    <scope>NUCLEOTIDE SEQUENCE [LARGE SCALE GENOMIC DNA]</scope>
    <source>
        <strain evidence="2 3">15182</strain>
    </source>
</reference>
<dbReference type="Proteomes" id="UP000233398">
    <property type="component" value="Unassembled WGS sequence"/>
</dbReference>
<proteinExistence type="predicted"/>
<accession>A0A2N0VLK7</accession>
<dbReference type="OrthoDB" id="1496138at2"/>
<keyword evidence="3" id="KW-1185">Reference proteome</keyword>
<feature type="transmembrane region" description="Helical" evidence="1">
    <location>
        <begin position="98"/>
        <end position="116"/>
    </location>
</feature>
<feature type="transmembrane region" description="Helical" evidence="1">
    <location>
        <begin position="265"/>
        <end position="281"/>
    </location>
</feature>
<comment type="caution">
    <text evidence="2">The sequence shown here is derived from an EMBL/GenBank/DDBJ whole genome shotgun (WGS) entry which is preliminary data.</text>
</comment>
<evidence type="ECO:0008006" key="4">
    <source>
        <dbReference type="Google" id="ProtNLM"/>
    </source>
</evidence>
<keyword evidence="1" id="KW-1133">Transmembrane helix</keyword>
<keyword evidence="1" id="KW-0812">Transmembrane</keyword>
<evidence type="ECO:0000313" key="2">
    <source>
        <dbReference type="EMBL" id="PKD45083.1"/>
    </source>
</evidence>
<feature type="transmembrane region" description="Helical" evidence="1">
    <location>
        <begin position="122"/>
        <end position="143"/>
    </location>
</feature>
<protein>
    <recommendedName>
        <fullName evidence="4">HTTM domain-containing protein</fullName>
    </recommendedName>
</protein>
<organism evidence="2 3">
    <name type="scientific">Rhodohalobacter barkolensis</name>
    <dbReference type="NCBI Taxonomy" id="2053187"/>
    <lineage>
        <taxon>Bacteria</taxon>
        <taxon>Pseudomonadati</taxon>
        <taxon>Balneolota</taxon>
        <taxon>Balneolia</taxon>
        <taxon>Balneolales</taxon>
        <taxon>Balneolaceae</taxon>
        <taxon>Rhodohalobacter</taxon>
    </lineage>
</organism>
<evidence type="ECO:0000313" key="3">
    <source>
        <dbReference type="Proteomes" id="UP000233398"/>
    </source>
</evidence>